<keyword evidence="6 7" id="KW-0998">Cell outer membrane</keyword>
<keyword evidence="3 7" id="KW-1134">Transmembrane beta strand</keyword>
<dbReference type="RefSeq" id="WP_378253368.1">
    <property type="nucleotide sequence ID" value="NZ_JBHSJV010000001.1"/>
</dbReference>
<comment type="similarity">
    <text evidence="7">Belongs to the TonB-dependent receptor family.</text>
</comment>
<feature type="signal peptide" evidence="9">
    <location>
        <begin position="1"/>
        <end position="22"/>
    </location>
</feature>
<proteinExistence type="inferred from homology"/>
<evidence type="ECO:0000256" key="3">
    <source>
        <dbReference type="ARBA" id="ARBA00022452"/>
    </source>
</evidence>
<feature type="chain" id="PRO_5046480261" evidence="9">
    <location>
        <begin position="23"/>
        <end position="1072"/>
    </location>
</feature>
<evidence type="ECO:0000256" key="8">
    <source>
        <dbReference type="SAM" id="MobiDB-lite"/>
    </source>
</evidence>
<dbReference type="Gene3D" id="2.60.40.1120">
    <property type="entry name" value="Carboxypeptidase-like, regulatory domain"/>
    <property type="match status" value="1"/>
</dbReference>
<dbReference type="EMBL" id="JBHULX010000022">
    <property type="protein sequence ID" value="MFD2591647.1"/>
    <property type="molecule type" value="Genomic_DNA"/>
</dbReference>
<evidence type="ECO:0000256" key="6">
    <source>
        <dbReference type="ARBA" id="ARBA00023237"/>
    </source>
</evidence>
<dbReference type="SUPFAM" id="SSF56935">
    <property type="entry name" value="Porins"/>
    <property type="match status" value="1"/>
</dbReference>
<keyword evidence="2 7" id="KW-0813">Transport</keyword>
<accession>A0ABW5N7X5</accession>
<dbReference type="InterPro" id="IPR037066">
    <property type="entry name" value="Plug_dom_sf"/>
</dbReference>
<evidence type="ECO:0000256" key="5">
    <source>
        <dbReference type="ARBA" id="ARBA00023136"/>
    </source>
</evidence>
<evidence type="ECO:0000256" key="4">
    <source>
        <dbReference type="ARBA" id="ARBA00022692"/>
    </source>
</evidence>
<comment type="caution">
    <text evidence="11">The sequence shown here is derived from an EMBL/GenBank/DDBJ whole genome shotgun (WGS) entry which is preliminary data.</text>
</comment>
<evidence type="ECO:0000256" key="2">
    <source>
        <dbReference type="ARBA" id="ARBA00022448"/>
    </source>
</evidence>
<keyword evidence="5 7" id="KW-0472">Membrane</keyword>
<dbReference type="SUPFAM" id="SSF49464">
    <property type="entry name" value="Carboxypeptidase regulatory domain-like"/>
    <property type="match status" value="1"/>
</dbReference>
<feature type="region of interest" description="Disordered" evidence="8">
    <location>
        <begin position="914"/>
        <end position="945"/>
    </location>
</feature>
<keyword evidence="12" id="KW-1185">Reference proteome</keyword>
<dbReference type="NCBIfam" id="TIGR04056">
    <property type="entry name" value="OMP_RagA_SusC"/>
    <property type="match status" value="1"/>
</dbReference>
<gene>
    <name evidence="11" type="ORF">ACFSTE_12485</name>
</gene>
<feature type="domain" description="TonB-dependent receptor plug" evidence="10">
    <location>
        <begin position="116"/>
        <end position="216"/>
    </location>
</feature>
<dbReference type="InterPro" id="IPR008969">
    <property type="entry name" value="CarboxyPept-like_regulatory"/>
</dbReference>
<dbReference type="Gene3D" id="2.40.170.20">
    <property type="entry name" value="TonB-dependent receptor, beta-barrel domain"/>
    <property type="match status" value="1"/>
</dbReference>
<dbReference type="Gene3D" id="2.170.130.10">
    <property type="entry name" value="TonB-dependent receptor, plug domain"/>
    <property type="match status" value="1"/>
</dbReference>
<keyword evidence="9" id="KW-0732">Signal</keyword>
<dbReference type="PROSITE" id="PS52016">
    <property type="entry name" value="TONB_DEPENDENT_REC_3"/>
    <property type="match status" value="1"/>
</dbReference>
<dbReference type="Pfam" id="PF07715">
    <property type="entry name" value="Plug"/>
    <property type="match status" value="1"/>
</dbReference>
<evidence type="ECO:0000256" key="9">
    <source>
        <dbReference type="SAM" id="SignalP"/>
    </source>
</evidence>
<evidence type="ECO:0000313" key="12">
    <source>
        <dbReference type="Proteomes" id="UP001597459"/>
    </source>
</evidence>
<dbReference type="InterPro" id="IPR012910">
    <property type="entry name" value="Plug_dom"/>
</dbReference>
<dbReference type="Pfam" id="PF13715">
    <property type="entry name" value="CarbopepD_reg_2"/>
    <property type="match status" value="1"/>
</dbReference>
<evidence type="ECO:0000256" key="1">
    <source>
        <dbReference type="ARBA" id="ARBA00004571"/>
    </source>
</evidence>
<evidence type="ECO:0000259" key="10">
    <source>
        <dbReference type="Pfam" id="PF07715"/>
    </source>
</evidence>
<keyword evidence="4 7" id="KW-0812">Transmembrane</keyword>
<evidence type="ECO:0000256" key="7">
    <source>
        <dbReference type="PROSITE-ProRule" id="PRU01360"/>
    </source>
</evidence>
<dbReference type="Proteomes" id="UP001597459">
    <property type="component" value="Unassembled WGS sequence"/>
</dbReference>
<sequence length="1072" mass="119989">MRTKFSVILTLFLAFVVQLTFAQEKTVSGVISDNNGMPLPGVNILVKGTSSGTQSDFDGNYSIEVNKGAVLSFSYIGFSTKELVVGEESTINVTLQEDASELEEVVVTALGIKRSKKSVGYSVQSVEGEEIGKNLISDVSTAMAGKVSGVQFIGGPAAGFDSGEIRLRGNTDVLYIIDGIKMENSDNVNTEDIENMSVLKGSAATALYGPLGRNGVIIINTKRAKSGDTKVILNHGTSFETVDLLPEYQNEYGGGYSTEFDTFEFNPSIHPASWAQFDGQKTPTYKADESWGPKLDGTPVRHWDSWIQGDSEFGKLRPWSAQPDNIKDFYRRGHTSRTSLTFLKGSEDYSVKGQIMRTDRNSIVRNSDRNTTQVAFNVKYKITKKLEFYGNANYQHRKTNNQLDRNYGNVFSNLNQWWQRQLDMDRVRNYRRGGRITSWNINSPTDTQPKYWDSPFFELYENLNTNFRNSTYGNLGLNYKINDEFSANIEIRKRNTSIKDKDIRDAWGSISGIPKYDEFETNDAQDEYFAILNYNKQINKFDLLLNLGGESINNQFRSFEANTVGGLTTPDFYSIATSKDRPTIRTNYENWKNKAIFLKGSLGYNNLLFLDASYRFDWNSTANPENNRVETLGTSLSFLFSKLIPKNDILTFGKARIGYAEAPSFPDVYRLAKTYETEASYGPKGSISIPNTLPDSQLIGGVRNEIEIGTEMRFVKNRIGFDLTYFKKEDSDLPVQLSIDSSTGYNSIDANSGKQRYSGFEIGINGTPIKTDSFSWNTSINIGTLKREVIELAKGVENNIISAYSRRPNYWGNESMINIQERVGQEWGAVYGRRIKRNENGIPYINTSDDSFSFVKEEQQYLGNFLPDFTGGFSNSFKYKNLDLSIGIDFQKGGKFFSMTQMFSQYSGISKSTIGNNDKGNPIRNQVADSNGTSRTITPVSDSSSNTGGILIEGIDSETNQKASYYVSPQTYFKSKFGIGDEFIYDASYIRLRTISLSYNLPKRLSEKIGADNIKLGAYGNNLFLLYSAVPSIDPSQIERGRNDAAMNGQVFIEGGQAPSAKSYGLNVQFTF</sequence>
<dbReference type="InterPro" id="IPR039426">
    <property type="entry name" value="TonB-dep_rcpt-like"/>
</dbReference>
<reference evidence="12" key="1">
    <citation type="journal article" date="2019" name="Int. J. Syst. Evol. Microbiol.">
        <title>The Global Catalogue of Microorganisms (GCM) 10K type strain sequencing project: providing services to taxonomists for standard genome sequencing and annotation.</title>
        <authorList>
            <consortium name="The Broad Institute Genomics Platform"/>
            <consortium name="The Broad Institute Genome Sequencing Center for Infectious Disease"/>
            <person name="Wu L."/>
            <person name="Ma J."/>
        </authorList>
    </citation>
    <scope>NUCLEOTIDE SEQUENCE [LARGE SCALE GENOMIC DNA]</scope>
    <source>
        <strain evidence="12">KCTC 42423</strain>
    </source>
</reference>
<organism evidence="11 12">
    <name type="scientific">Aquimarina hainanensis</name>
    <dbReference type="NCBI Taxonomy" id="1578017"/>
    <lineage>
        <taxon>Bacteria</taxon>
        <taxon>Pseudomonadati</taxon>
        <taxon>Bacteroidota</taxon>
        <taxon>Flavobacteriia</taxon>
        <taxon>Flavobacteriales</taxon>
        <taxon>Flavobacteriaceae</taxon>
        <taxon>Aquimarina</taxon>
    </lineage>
</organism>
<name>A0ABW5N7X5_9FLAO</name>
<protein>
    <submittedName>
        <fullName evidence="11">SusC/RagA family TonB-linked outer membrane protein</fullName>
    </submittedName>
</protein>
<evidence type="ECO:0000313" key="11">
    <source>
        <dbReference type="EMBL" id="MFD2591647.1"/>
    </source>
</evidence>
<comment type="subcellular location">
    <subcellularLocation>
        <location evidence="1 7">Cell outer membrane</location>
        <topology evidence="1 7">Multi-pass membrane protein</topology>
    </subcellularLocation>
</comment>
<dbReference type="InterPro" id="IPR036942">
    <property type="entry name" value="Beta-barrel_TonB_sf"/>
</dbReference>
<dbReference type="InterPro" id="IPR023996">
    <property type="entry name" value="TonB-dep_OMP_SusC/RagA"/>
</dbReference>